<dbReference type="PANTHER" id="PTHR44279">
    <property type="entry name" value="HYDROXYSTEROID (11-BETA) DEHYDROGENASE 1-LIKE B-RELATED"/>
    <property type="match status" value="1"/>
</dbReference>
<protein>
    <recommendedName>
        <fullName evidence="3">SDR family NAD(P)-dependent oxidoreductase</fullName>
    </recommendedName>
</protein>
<dbReference type="SUPFAM" id="SSF51735">
    <property type="entry name" value="NAD(P)-binding Rossmann-fold domains"/>
    <property type="match status" value="1"/>
</dbReference>
<dbReference type="FunCoup" id="A9UT09">
    <property type="interactions" value="214"/>
</dbReference>
<accession>A9UT09</accession>
<dbReference type="GO" id="GO:0016491">
    <property type="term" value="F:oxidoreductase activity"/>
    <property type="evidence" value="ECO:0000318"/>
    <property type="project" value="GO_Central"/>
</dbReference>
<dbReference type="AlphaFoldDB" id="A9UT09"/>
<evidence type="ECO:0000313" key="2">
    <source>
        <dbReference type="Proteomes" id="UP000001357"/>
    </source>
</evidence>
<dbReference type="EMBL" id="CH991545">
    <property type="protein sequence ID" value="EDQ91415.1"/>
    <property type="molecule type" value="Genomic_DNA"/>
</dbReference>
<dbReference type="Pfam" id="PF00106">
    <property type="entry name" value="adh_short"/>
    <property type="match status" value="1"/>
</dbReference>
<dbReference type="PROSITE" id="PS00061">
    <property type="entry name" value="ADH_SHORT"/>
    <property type="match status" value="1"/>
</dbReference>
<dbReference type="OMA" id="FNGDVEH"/>
<dbReference type="RefSeq" id="XP_001743837.1">
    <property type="nucleotide sequence ID" value="XM_001743785.1"/>
</dbReference>
<dbReference type="PANTHER" id="PTHR44279:SF2">
    <property type="entry name" value="HYDROXYSTEROID (11-BETA) DEHYDROGENASE 1-LIKE B-RELATED"/>
    <property type="match status" value="1"/>
</dbReference>
<dbReference type="InterPro" id="IPR002347">
    <property type="entry name" value="SDR_fam"/>
</dbReference>
<feature type="non-terminal residue" evidence="1">
    <location>
        <position position="1"/>
    </location>
</feature>
<dbReference type="InterPro" id="IPR036291">
    <property type="entry name" value="NAD(P)-bd_dom_sf"/>
</dbReference>
<sequence>LAGQRVILTGGSQGIGFELMQLYCRNHAQVVLAARRTGPLNDAAKRCQQLGGTPYVVAGDLAEEARAQALVATAAEHMGGIDTVILNHVAGYWGNWLTDMADNNISSHLEWYFGVNTYSYIYVAAHALPYLEATNGRLAVVSSAAGLLGLPRVATYAATKHALHGFFNSLRFELAERASNISMTLAILGSIDTTSARENTHGEIDHIPRVSAADTARAIATGVQRRQREVFYPF</sequence>
<name>A9UT09_MONBE</name>
<dbReference type="InterPro" id="IPR020904">
    <property type="entry name" value="Sc_DH/Rdtase_CS"/>
</dbReference>
<reference evidence="1 2" key="1">
    <citation type="journal article" date="2008" name="Nature">
        <title>The genome of the choanoflagellate Monosiga brevicollis and the origin of metazoans.</title>
        <authorList>
            <consortium name="JGI Sequencing"/>
            <person name="King N."/>
            <person name="Westbrook M.J."/>
            <person name="Young S.L."/>
            <person name="Kuo A."/>
            <person name="Abedin M."/>
            <person name="Chapman J."/>
            <person name="Fairclough S."/>
            <person name="Hellsten U."/>
            <person name="Isogai Y."/>
            <person name="Letunic I."/>
            <person name="Marr M."/>
            <person name="Pincus D."/>
            <person name="Putnam N."/>
            <person name="Rokas A."/>
            <person name="Wright K.J."/>
            <person name="Zuzow R."/>
            <person name="Dirks W."/>
            <person name="Good M."/>
            <person name="Goodstein D."/>
            <person name="Lemons D."/>
            <person name="Li W."/>
            <person name="Lyons J.B."/>
            <person name="Morris A."/>
            <person name="Nichols S."/>
            <person name="Richter D.J."/>
            <person name="Salamov A."/>
            <person name="Bork P."/>
            <person name="Lim W.A."/>
            <person name="Manning G."/>
            <person name="Miller W.T."/>
            <person name="McGinnis W."/>
            <person name="Shapiro H."/>
            <person name="Tjian R."/>
            <person name="Grigoriev I.V."/>
            <person name="Rokhsar D."/>
        </authorList>
    </citation>
    <scope>NUCLEOTIDE SEQUENCE [LARGE SCALE GENOMIC DNA]</scope>
    <source>
        <strain evidence="2">MX1 / ATCC 50154</strain>
    </source>
</reference>
<gene>
    <name evidence="1" type="ORF">MONBRDRAFT_2360</name>
</gene>
<organism evidence="1 2">
    <name type="scientific">Monosiga brevicollis</name>
    <name type="common">Choanoflagellate</name>
    <dbReference type="NCBI Taxonomy" id="81824"/>
    <lineage>
        <taxon>Eukaryota</taxon>
        <taxon>Choanoflagellata</taxon>
        <taxon>Craspedida</taxon>
        <taxon>Salpingoecidae</taxon>
        <taxon>Monosiga</taxon>
    </lineage>
</organism>
<dbReference type="InterPro" id="IPR051253">
    <property type="entry name" value="11-beta-HSD"/>
</dbReference>
<feature type="non-terminal residue" evidence="1">
    <location>
        <position position="234"/>
    </location>
</feature>
<dbReference type="GeneID" id="5889252"/>
<dbReference type="eggNOG" id="KOG1205">
    <property type="taxonomic scope" value="Eukaryota"/>
</dbReference>
<proteinExistence type="predicted"/>
<dbReference type="InParanoid" id="A9UT09"/>
<dbReference type="PRINTS" id="PR00081">
    <property type="entry name" value="GDHRDH"/>
</dbReference>
<dbReference type="Gene3D" id="3.40.50.720">
    <property type="entry name" value="NAD(P)-binding Rossmann-like Domain"/>
    <property type="match status" value="1"/>
</dbReference>
<dbReference type="STRING" id="81824.A9UT09"/>
<keyword evidence="2" id="KW-1185">Reference proteome</keyword>
<dbReference type="Proteomes" id="UP000001357">
    <property type="component" value="Unassembled WGS sequence"/>
</dbReference>
<evidence type="ECO:0008006" key="3">
    <source>
        <dbReference type="Google" id="ProtNLM"/>
    </source>
</evidence>
<dbReference type="KEGG" id="mbr:MONBRDRAFT_2360"/>
<evidence type="ECO:0000313" key="1">
    <source>
        <dbReference type="EMBL" id="EDQ91415.1"/>
    </source>
</evidence>